<gene>
    <name evidence="2" type="ORF">CRH10_07745</name>
</gene>
<reference evidence="2 3" key="1">
    <citation type="submission" date="2017-10" db="EMBL/GenBank/DDBJ databases">
        <title>Complete Genome Sequence of Faecalibacterium prausnitzii isolated from the gut of healthy adult Indian.</title>
        <authorList>
            <person name="Bag S."/>
            <person name="Ghosh T.S."/>
            <person name="Das B."/>
        </authorList>
    </citation>
    <scope>NUCLEOTIDE SEQUENCE [LARGE SCALE GENOMIC DNA]</scope>
    <source>
        <strain evidence="2 3">Indica</strain>
    </source>
</reference>
<dbReference type="EMBL" id="CP023819">
    <property type="protein sequence ID" value="ATL90196.1"/>
    <property type="molecule type" value="Genomic_DNA"/>
</dbReference>
<accession>A0A291TAL8</accession>
<dbReference type="PROSITE" id="PS51257">
    <property type="entry name" value="PROKAR_LIPOPROTEIN"/>
    <property type="match status" value="1"/>
</dbReference>
<evidence type="ECO:0000256" key="1">
    <source>
        <dbReference type="SAM" id="SignalP"/>
    </source>
</evidence>
<dbReference type="Proteomes" id="UP000223709">
    <property type="component" value="Chromosome"/>
</dbReference>
<feature type="chain" id="PRO_5039648213" description="DUF5105 domain-containing protein" evidence="1">
    <location>
        <begin position="20"/>
        <end position="177"/>
    </location>
</feature>
<keyword evidence="1" id="KW-0732">Signal</keyword>
<dbReference type="AlphaFoldDB" id="A0A291TAL8"/>
<proteinExistence type="predicted"/>
<feature type="signal peptide" evidence="1">
    <location>
        <begin position="1"/>
        <end position="19"/>
    </location>
</feature>
<sequence>MKMLKKMAALLLVGVMALALLTACGDEAPSKSFAQQTEETVFSFYSKALGVEKNDADMKKLAEKTLGYIDEDGVVTIHEDMVDSGKPVNGKITITVAMPLPAPNTQVSQNAKTYKAFEITPENLSQIQNAMGSVETVKNLNGVTINKFGVAAKTINNKTYVAYAMEYTYIISAQPAQ</sequence>
<evidence type="ECO:0000313" key="3">
    <source>
        <dbReference type="Proteomes" id="UP000223709"/>
    </source>
</evidence>
<dbReference type="RefSeq" id="WP_098923980.1">
    <property type="nucleotide sequence ID" value="NZ_CP023819.1"/>
</dbReference>
<organism evidence="2 3">
    <name type="scientific">Faecalibacterium prausnitzii</name>
    <dbReference type="NCBI Taxonomy" id="853"/>
    <lineage>
        <taxon>Bacteria</taxon>
        <taxon>Bacillati</taxon>
        <taxon>Bacillota</taxon>
        <taxon>Clostridia</taxon>
        <taxon>Eubacteriales</taxon>
        <taxon>Oscillospiraceae</taxon>
        <taxon>Faecalibacterium</taxon>
    </lineage>
</organism>
<evidence type="ECO:0000313" key="2">
    <source>
        <dbReference type="EMBL" id="ATL90196.1"/>
    </source>
</evidence>
<name>A0A291TAL8_9FIRM</name>
<evidence type="ECO:0008006" key="4">
    <source>
        <dbReference type="Google" id="ProtNLM"/>
    </source>
</evidence>
<protein>
    <recommendedName>
        <fullName evidence="4">DUF5105 domain-containing protein</fullName>
    </recommendedName>
</protein>